<proteinExistence type="predicted"/>
<keyword evidence="1" id="KW-0472">Membrane</keyword>
<dbReference type="Proteomes" id="UP000077519">
    <property type="component" value="Unassembled WGS sequence"/>
</dbReference>
<keyword evidence="1" id="KW-0812">Transmembrane</keyword>
<dbReference type="GO" id="GO:0008556">
    <property type="term" value="F:P-type potassium transmembrane transporter activity"/>
    <property type="evidence" value="ECO:0007669"/>
    <property type="project" value="InterPro"/>
</dbReference>
<gene>
    <name evidence="2" type="ORF">A3K89_11365</name>
</gene>
<protein>
    <submittedName>
        <fullName evidence="2">K+-transporting ATPase subunit F</fullName>
    </submittedName>
</protein>
<evidence type="ECO:0000313" key="2">
    <source>
        <dbReference type="EMBL" id="OAK51525.1"/>
    </source>
</evidence>
<evidence type="ECO:0000256" key="1">
    <source>
        <dbReference type="SAM" id="Phobius"/>
    </source>
</evidence>
<dbReference type="EMBL" id="LVHI01000038">
    <property type="protein sequence ID" value="OAK51525.1"/>
    <property type="molecule type" value="Genomic_DNA"/>
</dbReference>
<dbReference type="GO" id="GO:0005886">
    <property type="term" value="C:plasma membrane"/>
    <property type="evidence" value="ECO:0007669"/>
    <property type="project" value="InterPro"/>
</dbReference>
<reference evidence="2 3" key="1">
    <citation type="submission" date="2016-03" db="EMBL/GenBank/DDBJ databases">
        <title>Genome sequence of Rhodococcus kyotonensis KB10.</title>
        <authorList>
            <person name="Jeong H."/>
            <person name="Hong C.E."/>
            <person name="Jo S.H."/>
            <person name="Park J.M."/>
        </authorList>
    </citation>
    <scope>NUCLEOTIDE SEQUENCE [LARGE SCALE GENOMIC DNA]</scope>
    <source>
        <strain evidence="2 3">KB10</strain>
    </source>
</reference>
<dbReference type="AlphaFoldDB" id="A0A177Y7R4"/>
<keyword evidence="1" id="KW-1133">Transmembrane helix</keyword>
<sequence>MITYSGVVSVVAIALAAVTVVYLLIALLDPERF</sequence>
<comment type="caution">
    <text evidence="2">The sequence shown here is derived from an EMBL/GenBank/DDBJ whole genome shotgun (WGS) entry which is preliminary data.</text>
</comment>
<accession>A0A177Y7R4</accession>
<feature type="transmembrane region" description="Helical" evidence="1">
    <location>
        <begin position="6"/>
        <end position="28"/>
    </location>
</feature>
<organism evidence="2 3">
    <name type="scientific">Rhodococcoides kyotonense</name>
    <dbReference type="NCBI Taxonomy" id="398843"/>
    <lineage>
        <taxon>Bacteria</taxon>
        <taxon>Bacillati</taxon>
        <taxon>Actinomycetota</taxon>
        <taxon>Actinomycetes</taxon>
        <taxon>Mycobacteriales</taxon>
        <taxon>Nocardiaceae</taxon>
        <taxon>Rhodococcoides</taxon>
    </lineage>
</organism>
<keyword evidence="3" id="KW-1185">Reference proteome</keyword>
<name>A0A177Y7R4_9NOCA</name>
<dbReference type="InterPro" id="IPR011726">
    <property type="entry name" value="KdpF"/>
</dbReference>
<dbReference type="Pfam" id="PF09604">
    <property type="entry name" value="Potass_KdpF"/>
    <property type="match status" value="1"/>
</dbReference>
<evidence type="ECO:0000313" key="3">
    <source>
        <dbReference type="Proteomes" id="UP000077519"/>
    </source>
</evidence>